<dbReference type="InterPro" id="IPR020904">
    <property type="entry name" value="Sc_DH/Rdtase_CS"/>
</dbReference>
<dbReference type="Gene3D" id="3.40.50.720">
    <property type="entry name" value="NAD(P)-binding Rossmann-like Domain"/>
    <property type="match status" value="1"/>
</dbReference>
<comment type="caution">
    <text evidence="4">The sequence shown here is derived from an EMBL/GenBank/DDBJ whole genome shotgun (WGS) entry which is preliminary data.</text>
</comment>
<dbReference type="PRINTS" id="PR00080">
    <property type="entry name" value="SDRFAMILY"/>
</dbReference>
<evidence type="ECO:0000256" key="3">
    <source>
        <dbReference type="RuleBase" id="RU000363"/>
    </source>
</evidence>
<evidence type="ECO:0000313" key="4">
    <source>
        <dbReference type="EMBL" id="NIA70317.1"/>
    </source>
</evidence>
<dbReference type="PRINTS" id="PR00081">
    <property type="entry name" value="GDHRDH"/>
</dbReference>
<dbReference type="Proteomes" id="UP000761264">
    <property type="component" value="Unassembled WGS sequence"/>
</dbReference>
<comment type="similarity">
    <text evidence="1 3">Belongs to the short-chain dehydrogenases/reductases (SDR) family.</text>
</comment>
<dbReference type="Pfam" id="PF00106">
    <property type="entry name" value="adh_short"/>
    <property type="match status" value="1"/>
</dbReference>
<organism evidence="4 5">
    <name type="scientific">Pelagibius litoralis</name>
    <dbReference type="NCBI Taxonomy" id="374515"/>
    <lineage>
        <taxon>Bacteria</taxon>
        <taxon>Pseudomonadati</taxon>
        <taxon>Pseudomonadota</taxon>
        <taxon>Alphaproteobacteria</taxon>
        <taxon>Rhodospirillales</taxon>
        <taxon>Rhodovibrionaceae</taxon>
        <taxon>Pelagibius</taxon>
    </lineage>
</organism>
<dbReference type="GO" id="GO:0016020">
    <property type="term" value="C:membrane"/>
    <property type="evidence" value="ECO:0007669"/>
    <property type="project" value="TreeGrafter"/>
</dbReference>
<keyword evidence="2" id="KW-0560">Oxidoreductase</keyword>
<dbReference type="EMBL" id="JAAQPH010000013">
    <property type="protein sequence ID" value="NIA70317.1"/>
    <property type="molecule type" value="Genomic_DNA"/>
</dbReference>
<evidence type="ECO:0000256" key="2">
    <source>
        <dbReference type="ARBA" id="ARBA00023002"/>
    </source>
</evidence>
<dbReference type="InterPro" id="IPR002347">
    <property type="entry name" value="SDR_fam"/>
</dbReference>
<accession>A0A967KA76</accession>
<dbReference type="RefSeq" id="WP_167226784.1">
    <property type="nucleotide sequence ID" value="NZ_JAAQPH010000013.1"/>
</dbReference>
<reference evidence="4" key="1">
    <citation type="submission" date="2020-03" db="EMBL/GenBank/DDBJ databases">
        <title>Genome of Pelagibius litoralis DSM 21314T.</title>
        <authorList>
            <person name="Wang G."/>
        </authorList>
    </citation>
    <scope>NUCLEOTIDE SEQUENCE</scope>
    <source>
        <strain evidence="4">DSM 21314</strain>
    </source>
</reference>
<dbReference type="GO" id="GO:0016491">
    <property type="term" value="F:oxidoreductase activity"/>
    <property type="evidence" value="ECO:0007669"/>
    <property type="project" value="UniProtKB-KW"/>
</dbReference>
<evidence type="ECO:0000313" key="5">
    <source>
        <dbReference type="Proteomes" id="UP000761264"/>
    </source>
</evidence>
<name>A0A967KA76_9PROT</name>
<dbReference type="PANTHER" id="PTHR44196">
    <property type="entry name" value="DEHYDROGENASE/REDUCTASE SDR FAMILY MEMBER 7B"/>
    <property type="match status" value="1"/>
</dbReference>
<dbReference type="InterPro" id="IPR036291">
    <property type="entry name" value="NAD(P)-bd_dom_sf"/>
</dbReference>
<proteinExistence type="inferred from homology"/>
<dbReference type="PANTHER" id="PTHR44196:SF4">
    <property type="entry name" value="SHORT CHAIN DEHYDROGENASE"/>
    <property type="match status" value="1"/>
</dbReference>
<dbReference type="AlphaFoldDB" id="A0A967KA76"/>
<protein>
    <submittedName>
        <fullName evidence="4">SDR family NAD(P)-dependent oxidoreductase</fullName>
    </submittedName>
</protein>
<sequence length="239" mass="25137">MPSETGRLAGRIAVITGASRGIGAAVAKRFAAEGAQLILIARTVGGLEELDDAIRAEGGLQPVLVPHDLRDAEGLDRLGASLNERYGKLDILIGNAGILGPLTPVAHIPPAVWQEVMEVNVTANYRLIRSLDPLLRLSDAGRAVFVTSGKASSGLAYWGPYAVSKAALEALVRSYAAEVTKTNIRVNLLSPGAIRTGMRAAAFPGEDPESLRPPEALCDHFLELASPTCQRNGEVVAAE</sequence>
<evidence type="ECO:0000256" key="1">
    <source>
        <dbReference type="ARBA" id="ARBA00006484"/>
    </source>
</evidence>
<gene>
    <name evidence="4" type="ORF">HBA54_17045</name>
</gene>
<dbReference type="SUPFAM" id="SSF51735">
    <property type="entry name" value="NAD(P)-binding Rossmann-fold domains"/>
    <property type="match status" value="1"/>
</dbReference>
<keyword evidence="5" id="KW-1185">Reference proteome</keyword>
<dbReference type="PROSITE" id="PS00061">
    <property type="entry name" value="ADH_SHORT"/>
    <property type="match status" value="1"/>
</dbReference>